<dbReference type="InterPro" id="IPR042504">
    <property type="entry name" value="Regulatory_protein_E2_N_2"/>
</dbReference>
<feature type="domain" description="Papillomavirus E2 N-terminal" evidence="14">
    <location>
        <begin position="1"/>
        <end position="195"/>
    </location>
</feature>
<evidence type="ECO:0000259" key="14">
    <source>
        <dbReference type="Pfam" id="PF00508"/>
    </source>
</evidence>
<evidence type="ECO:0000256" key="10">
    <source>
        <dbReference type="ARBA" id="ARBA00023159"/>
    </source>
</evidence>
<evidence type="ECO:0000256" key="13">
    <source>
        <dbReference type="SAM" id="MobiDB-lite"/>
    </source>
</evidence>
<dbReference type="Proteomes" id="UP000241855">
    <property type="component" value="Genome"/>
</dbReference>
<dbReference type="GO" id="GO:0003677">
    <property type="term" value="F:DNA binding"/>
    <property type="evidence" value="ECO:0007669"/>
    <property type="project" value="UniProtKB-UniRule"/>
</dbReference>
<accession>A0A1I9KI98</accession>
<comment type="similarity">
    <text evidence="2">Belongs to the papillomaviridae E8^E2C protein family.</text>
</comment>
<keyword evidence="9 12" id="KW-0238">DNA-binding</keyword>
<comment type="subunit">
    <text evidence="12">Binds DNA as homodimer. Interacts with protein E1; this interaction greatly increases E1 DNA-binding activity. Interacts with protein L1; this interaction enhances E2-dependent replication and transcription activation. Interacts with protein L2; this interaction inhibits E2 transcriptional activity but not DNA replication function E2. Interacts with protein E7; this interaction inhibits E7 oncogenic activity. Interacts with host TAF1; this interaction modulates E2-dependent transcriptional regulation. Interacts with host BRD4; this interaction mediates E2 transcriptional activation function. Additionally, the interaction with host BRD4 on mitotic chromosomes mediates tethering of the viral genome. Interacts with host TOPBP1; this interaction is required for optimal viral DNA replication.</text>
</comment>
<keyword evidence="6 12" id="KW-1048">Host nucleus</keyword>
<name>A0A1I9KI98_9PAPI</name>
<reference evidence="17" key="1">
    <citation type="submission" date="2015-10" db="EMBL/GenBank/DDBJ databases">
        <title>Exploring papillomavirus diversity in european mammals.</title>
        <authorList>
            <person name="Mengual-Chulia B."/>
            <person name="Wittstatt U."/>
            <person name="Gottschling M."/>
            <person name="Bravo I.G."/>
        </authorList>
    </citation>
    <scope>NUCLEOTIDE SEQUENCE [LARGE SCALE GENOMIC DNA]</scope>
</reference>
<protein>
    <recommendedName>
        <fullName evidence="12">Regulatory protein E2</fullName>
    </recommendedName>
</protein>
<feature type="region of interest" description="DNA-binding domain" evidence="12">
    <location>
        <begin position="331"/>
        <end position="413"/>
    </location>
</feature>
<dbReference type="GO" id="GO:0003700">
    <property type="term" value="F:DNA-binding transcription factor activity"/>
    <property type="evidence" value="ECO:0007669"/>
    <property type="project" value="UniProtKB-UniRule"/>
</dbReference>
<evidence type="ECO:0000313" key="17">
    <source>
        <dbReference type="Proteomes" id="UP000241855"/>
    </source>
</evidence>
<sequence length="413" mass="47115">METLRDRLDAVQEELLTLYEEGNTDIDSQIKHWNLLRREHVLLHFARKQGIYRLGLQTVPPLQVSQQKAKEAIEMVLTLQSLKKSPYGEETWTLADTSRELFETPPKNCFKKHGASVEVRYDGSAANSMLYTAWSDIYYQTDYSWEKTQGHVDYTGCYYYEDDVKIYYLKFEDDAARYSATGEWEVHYKNDIFSPVASVSSTSSWTPSPVAATSTGGTAEDTQQYPVPLDNTPATVKRRRTGSPSRTTKRGRPRRKPRSSTPRGRFSAQEEGRRRSQQEEGQRQRRTQQRQQGERARSPRLPEESARQVAEGAGRRHRRSRLDQLLADAADPPIVLLRGGANQLKCLRYRLIRKYSALFSLISSTWSWVGLQGPGGRNRLMLAFNGYQQRTDFINSVPLPPGVSVVLGTLQGI</sequence>
<feature type="compositionally biased region" description="Basic and acidic residues" evidence="13">
    <location>
        <begin position="268"/>
        <end position="283"/>
    </location>
</feature>
<dbReference type="GO" id="GO:0039693">
    <property type="term" value="P:viral DNA genome replication"/>
    <property type="evidence" value="ECO:0007669"/>
    <property type="project" value="UniProtKB-UniRule"/>
</dbReference>
<dbReference type="InterPro" id="IPR000427">
    <property type="entry name" value="Papillomavirus_E2_C"/>
</dbReference>
<feature type="compositionally biased region" description="Polar residues" evidence="13">
    <location>
        <begin position="215"/>
        <end position="225"/>
    </location>
</feature>
<dbReference type="GO" id="GO:0006275">
    <property type="term" value="P:regulation of DNA replication"/>
    <property type="evidence" value="ECO:0007669"/>
    <property type="project" value="UniProtKB-UniRule"/>
</dbReference>
<evidence type="ECO:0000256" key="12">
    <source>
        <dbReference type="HAMAP-Rule" id="MF_04001"/>
    </source>
</evidence>
<dbReference type="Pfam" id="PF00508">
    <property type="entry name" value="PPV_E2_N"/>
    <property type="match status" value="1"/>
</dbReference>
<feature type="compositionally biased region" description="Basic and acidic residues" evidence="13">
    <location>
        <begin position="292"/>
        <end position="306"/>
    </location>
</feature>
<dbReference type="Pfam" id="PF00511">
    <property type="entry name" value="PPV_E2_C"/>
    <property type="match status" value="1"/>
</dbReference>
<evidence type="ECO:0000256" key="9">
    <source>
        <dbReference type="ARBA" id="ARBA00023125"/>
    </source>
</evidence>
<feature type="compositionally biased region" description="Low complexity" evidence="13">
    <location>
        <begin position="198"/>
        <end position="214"/>
    </location>
</feature>
<keyword evidence="11 12" id="KW-0804">Transcription</keyword>
<dbReference type="GO" id="GO:0000166">
    <property type="term" value="F:nucleotide binding"/>
    <property type="evidence" value="ECO:0007669"/>
    <property type="project" value="UniProtKB-UniRule"/>
</dbReference>
<dbReference type="GO" id="GO:0006351">
    <property type="term" value="P:DNA-templated transcription"/>
    <property type="evidence" value="ECO:0007669"/>
    <property type="project" value="UniProtKB-UniRule"/>
</dbReference>
<dbReference type="InterPro" id="IPR033668">
    <property type="entry name" value="Reg_prot_E2"/>
</dbReference>
<dbReference type="InterPro" id="IPR001866">
    <property type="entry name" value="PPV_E2_N"/>
</dbReference>
<dbReference type="EMBL" id="KT932713">
    <property type="protein sequence ID" value="ALP46954.1"/>
    <property type="molecule type" value="Genomic_DNA"/>
</dbReference>
<dbReference type="InterPro" id="IPR036050">
    <property type="entry name" value="Regulatory_protein_E2_N"/>
</dbReference>
<dbReference type="KEGG" id="vg:37620236"/>
<evidence type="ECO:0000256" key="7">
    <source>
        <dbReference type="ARBA" id="ARBA00022705"/>
    </source>
</evidence>
<feature type="compositionally biased region" description="Basic residues" evidence="13">
    <location>
        <begin position="236"/>
        <end position="258"/>
    </location>
</feature>
<evidence type="ECO:0000256" key="5">
    <source>
        <dbReference type="ARBA" id="ARBA00022553"/>
    </source>
</evidence>
<dbReference type="Gene3D" id="2.170.200.10">
    <property type="entry name" value="Papillomavirus E2 early protein domain"/>
    <property type="match status" value="1"/>
</dbReference>
<dbReference type="HAMAP" id="MF_04001">
    <property type="entry name" value="PPV_E2"/>
    <property type="match status" value="1"/>
</dbReference>
<dbReference type="GO" id="GO:0006260">
    <property type="term" value="P:DNA replication"/>
    <property type="evidence" value="ECO:0007669"/>
    <property type="project" value="UniProtKB-KW"/>
</dbReference>
<keyword evidence="17" id="KW-1185">Reference proteome</keyword>
<keyword evidence="3 12" id="KW-0678">Repressor</keyword>
<dbReference type="RefSeq" id="YP_009508745.1">
    <property type="nucleotide sequence ID" value="NC_039037.1"/>
</dbReference>
<dbReference type="InterPro" id="IPR042503">
    <property type="entry name" value="Regulatory_protein_E2_N_1"/>
</dbReference>
<keyword evidence="7 12" id="KW-0235">DNA replication</keyword>
<keyword evidence="10 12" id="KW-0010">Activator</keyword>
<evidence type="ECO:0000256" key="6">
    <source>
        <dbReference type="ARBA" id="ARBA00022562"/>
    </source>
</evidence>
<evidence type="ECO:0000259" key="15">
    <source>
        <dbReference type="Pfam" id="PF00511"/>
    </source>
</evidence>
<comment type="caution">
    <text evidence="12">Lacks conserved residue(s) required for the propagation of feature annotation.</text>
</comment>
<comment type="function">
    <text evidence="12">Plays a role in the initiation of viral DNA replication. A dimer of E2 interacts with a dimer of E1 in order to improve specificity of E1 DNA binding activity. Once the complex recognizes and binds DNA at specific sites, the E2 dimer is removed from DNA. E2 also regulates viral transcription through binding to the E2RE response element (5'-ACCNNNNNNGGT-3') present in multiple copies in the regulatory regions of the viral genome. Activates or represses transcription depending on E2RE's position with regards to proximal promoter elements including the TATA-box. Repression occurs by sterically hindering the assembly of the transcription initiation complex.</text>
</comment>
<feature type="region of interest" description="Disordered" evidence="13">
    <location>
        <begin position="198"/>
        <end position="319"/>
    </location>
</feature>
<dbReference type="SUPFAM" id="SSF51332">
    <property type="entry name" value="E2 regulatory, transactivation domain"/>
    <property type="match status" value="1"/>
</dbReference>
<dbReference type="GeneID" id="37620236"/>
<dbReference type="Gene3D" id="3.30.70.330">
    <property type="match status" value="1"/>
</dbReference>
<keyword evidence="5 12" id="KW-0597">Phosphoprotein</keyword>
<evidence type="ECO:0000256" key="11">
    <source>
        <dbReference type="ARBA" id="ARBA00023163"/>
    </source>
</evidence>
<comment type="PTM">
    <text evidence="12">Phosphorylated.</text>
</comment>
<dbReference type="SUPFAM" id="SSF54957">
    <property type="entry name" value="Viral DNA-binding domain"/>
    <property type="match status" value="1"/>
</dbReference>
<proteinExistence type="inferred from homology"/>
<comment type="similarity">
    <text evidence="12">Belongs to the papillomaviridae E2 protein family.</text>
</comment>
<evidence type="ECO:0000256" key="3">
    <source>
        <dbReference type="ARBA" id="ARBA00022491"/>
    </source>
</evidence>
<evidence type="ECO:0000256" key="4">
    <source>
        <dbReference type="ARBA" id="ARBA00022518"/>
    </source>
</evidence>
<organism evidence="16 17">
    <name type="scientific">Pudu puda papillomavirus 1</name>
    <dbReference type="NCBI Taxonomy" id="1747360"/>
    <lineage>
        <taxon>Viruses</taxon>
        <taxon>Monodnaviria</taxon>
        <taxon>Shotokuvirae</taxon>
        <taxon>Cossaviricota</taxon>
        <taxon>Papovaviricetes</taxon>
        <taxon>Zurhausenvirales</taxon>
        <taxon>Papillomaviridae</taxon>
        <taxon>Firstpapillomavirinae</taxon>
        <taxon>Dyokappapapillomavirus</taxon>
        <taxon>Dyokappapapillomavirus 5</taxon>
    </lineage>
</organism>
<dbReference type="GO" id="GO:0042025">
    <property type="term" value="C:host cell nucleus"/>
    <property type="evidence" value="ECO:0007669"/>
    <property type="project" value="UniProtKB-SubCell"/>
</dbReference>
<feature type="domain" description="Papillomavirus E2 C-terminal" evidence="15">
    <location>
        <begin position="333"/>
        <end position="409"/>
    </location>
</feature>
<keyword evidence="4 12" id="KW-0244">Early protein</keyword>
<evidence type="ECO:0000256" key="8">
    <source>
        <dbReference type="ARBA" id="ARBA00023015"/>
    </source>
</evidence>
<evidence type="ECO:0000313" key="16">
    <source>
        <dbReference type="EMBL" id="ALP46954.1"/>
    </source>
</evidence>
<evidence type="ECO:0000256" key="1">
    <source>
        <dbReference type="ARBA" id="ARBA00004147"/>
    </source>
</evidence>
<keyword evidence="8 12" id="KW-0805">Transcription regulation</keyword>
<comment type="subcellular location">
    <subcellularLocation>
        <location evidence="1 12">Host nucleus</location>
    </subcellularLocation>
</comment>
<dbReference type="Gene3D" id="1.10.287.30">
    <property type="entry name" value="E2 (early) protein, N terminal domain, subdomain 1"/>
    <property type="match status" value="1"/>
</dbReference>
<dbReference type="InterPro" id="IPR012677">
    <property type="entry name" value="Nucleotide-bd_a/b_plait_sf"/>
</dbReference>
<dbReference type="OrthoDB" id="15886at10239"/>
<evidence type="ECO:0000256" key="2">
    <source>
        <dbReference type="ARBA" id="ARBA00007794"/>
    </source>
</evidence>
<gene>
    <name evidence="12 16" type="primary">E2</name>
</gene>
<dbReference type="InterPro" id="IPR035975">
    <property type="entry name" value="E2/EBNA1_C_sf"/>
</dbReference>